<organism evidence="5 6">
    <name type="scientific">Pristionchus fissidentatus</name>
    <dbReference type="NCBI Taxonomy" id="1538716"/>
    <lineage>
        <taxon>Eukaryota</taxon>
        <taxon>Metazoa</taxon>
        <taxon>Ecdysozoa</taxon>
        <taxon>Nematoda</taxon>
        <taxon>Chromadorea</taxon>
        <taxon>Rhabditida</taxon>
        <taxon>Rhabditina</taxon>
        <taxon>Diplogasteromorpha</taxon>
        <taxon>Diplogasteroidea</taxon>
        <taxon>Neodiplogasteridae</taxon>
        <taxon>Pristionchus</taxon>
    </lineage>
</organism>
<dbReference type="InterPro" id="IPR003653">
    <property type="entry name" value="Peptidase_C48_C"/>
</dbReference>
<evidence type="ECO:0000256" key="3">
    <source>
        <dbReference type="ARBA" id="ARBA00022801"/>
    </source>
</evidence>
<keyword evidence="2" id="KW-0645">Protease</keyword>
<dbReference type="AlphaFoldDB" id="A0AAV5WDS1"/>
<protein>
    <recommendedName>
        <fullName evidence="4">Ubiquitin-like protease family profile domain-containing protein</fullName>
    </recommendedName>
</protein>
<keyword evidence="6" id="KW-1185">Reference proteome</keyword>
<dbReference type="Pfam" id="PF02902">
    <property type="entry name" value="Peptidase_C48"/>
    <property type="match status" value="1"/>
</dbReference>
<dbReference type="InterPro" id="IPR038765">
    <property type="entry name" value="Papain-like_cys_pep_sf"/>
</dbReference>
<evidence type="ECO:0000256" key="2">
    <source>
        <dbReference type="ARBA" id="ARBA00022670"/>
    </source>
</evidence>
<evidence type="ECO:0000259" key="4">
    <source>
        <dbReference type="PROSITE" id="PS50600"/>
    </source>
</evidence>
<evidence type="ECO:0000313" key="5">
    <source>
        <dbReference type="EMBL" id="GMT28874.1"/>
    </source>
</evidence>
<dbReference type="SUPFAM" id="SSF54001">
    <property type="entry name" value="Cysteine proteinases"/>
    <property type="match status" value="1"/>
</dbReference>
<sequence>SQMSPNISRVYVNMQLVAENVKMSTERGTKRLTMVDLSGSEEVYGTDEIKSLEFCFLETGPIGFSKFESIAILTFANSQRFFNREVNFWEPVILVLNGVFTNYKSVQHLIIRFKHYLTTEIVSLLPYNRIPSSVTQTLPLFRRKNTKKERTDKKLLDAKAAVVRPSSTEYISLSSDEEGSVSSPPTYYNIDGKRQQITIEGLRSLNSGVYMNDEVVNIAFGRLQRQYPHVHVFDSYITAKIFELFQQGDYDENLKMPEDDFNRHFGQFFLKKGNGKIISLPQNETFFDKKMLIFPICHIKHWLIVVVVNPLLSDVLMGMDPLKPKGHKPMAFYFDSLKGNVKYPHELLQYRLEITWRCLFSFLRLSALYHSFYYLHPELIECKYETNIPSQMNTFDCGAHAIVNGQVMAEMYEQLMNGSNVYVSEEKVEEVKNRVKMCRKELREYLDQSRI</sequence>
<proteinExistence type="inferred from homology"/>
<dbReference type="Gene3D" id="3.40.395.10">
    <property type="entry name" value="Adenoviral Proteinase, Chain A"/>
    <property type="match status" value="1"/>
</dbReference>
<dbReference type="PROSITE" id="PS50600">
    <property type="entry name" value="ULP_PROTEASE"/>
    <property type="match status" value="1"/>
</dbReference>
<comment type="similarity">
    <text evidence="1">Belongs to the peptidase C48 family.</text>
</comment>
<comment type="caution">
    <text evidence="5">The sequence shown here is derived from an EMBL/GenBank/DDBJ whole genome shotgun (WGS) entry which is preliminary data.</text>
</comment>
<evidence type="ECO:0000256" key="1">
    <source>
        <dbReference type="ARBA" id="ARBA00005234"/>
    </source>
</evidence>
<evidence type="ECO:0000313" key="6">
    <source>
        <dbReference type="Proteomes" id="UP001432322"/>
    </source>
</evidence>
<dbReference type="Proteomes" id="UP001432322">
    <property type="component" value="Unassembled WGS sequence"/>
</dbReference>
<feature type="domain" description="Ubiquitin-like protease family profile" evidence="4">
    <location>
        <begin position="195"/>
        <end position="408"/>
    </location>
</feature>
<dbReference type="GO" id="GO:0008234">
    <property type="term" value="F:cysteine-type peptidase activity"/>
    <property type="evidence" value="ECO:0007669"/>
    <property type="project" value="InterPro"/>
</dbReference>
<dbReference type="EMBL" id="BTSY01000005">
    <property type="protein sequence ID" value="GMT28874.1"/>
    <property type="molecule type" value="Genomic_DNA"/>
</dbReference>
<gene>
    <name evidence="5" type="ORF">PFISCL1PPCAC_20171</name>
</gene>
<name>A0AAV5WDS1_9BILA</name>
<reference evidence="5" key="1">
    <citation type="submission" date="2023-10" db="EMBL/GenBank/DDBJ databases">
        <title>Genome assembly of Pristionchus species.</title>
        <authorList>
            <person name="Yoshida K."/>
            <person name="Sommer R.J."/>
        </authorList>
    </citation>
    <scope>NUCLEOTIDE SEQUENCE</scope>
    <source>
        <strain evidence="5">RS5133</strain>
    </source>
</reference>
<accession>A0AAV5WDS1</accession>
<keyword evidence="3" id="KW-0378">Hydrolase</keyword>
<feature type="non-terminal residue" evidence="5">
    <location>
        <position position="1"/>
    </location>
</feature>
<dbReference type="GO" id="GO:0006508">
    <property type="term" value="P:proteolysis"/>
    <property type="evidence" value="ECO:0007669"/>
    <property type="project" value="UniProtKB-KW"/>
</dbReference>